<keyword evidence="10" id="KW-0902">Two-component regulatory system</keyword>
<dbReference type="SMART" id="SM00448">
    <property type="entry name" value="REC"/>
    <property type="match status" value="1"/>
</dbReference>
<dbReference type="SUPFAM" id="SSF52172">
    <property type="entry name" value="CheY-like"/>
    <property type="match status" value="2"/>
</dbReference>
<evidence type="ECO:0000256" key="11">
    <source>
        <dbReference type="ARBA" id="ARBA00023136"/>
    </source>
</evidence>
<feature type="domain" description="Response regulatory" evidence="15">
    <location>
        <begin position="316"/>
        <end position="430"/>
    </location>
</feature>
<dbReference type="AlphaFoldDB" id="A0A0S4XRL6"/>
<dbReference type="EC" id="2.7.13.3" evidence="3"/>
<organism evidence="16">
    <name type="scientific">Sulfurovum sp. enrichment culture clone C5</name>
    <dbReference type="NCBI Taxonomy" id="497650"/>
    <lineage>
        <taxon>Bacteria</taxon>
        <taxon>Pseudomonadati</taxon>
        <taxon>Campylobacterota</taxon>
        <taxon>Epsilonproteobacteria</taxon>
        <taxon>Campylobacterales</taxon>
        <taxon>Sulfurovaceae</taxon>
        <taxon>Sulfurovum</taxon>
        <taxon>environmental samples</taxon>
    </lineage>
</organism>
<evidence type="ECO:0000256" key="2">
    <source>
        <dbReference type="ARBA" id="ARBA00004651"/>
    </source>
</evidence>
<dbReference type="InterPro" id="IPR001789">
    <property type="entry name" value="Sig_transdc_resp-reg_receiver"/>
</dbReference>
<dbReference type="PROSITE" id="PS50109">
    <property type="entry name" value="HIS_KIN"/>
    <property type="match status" value="1"/>
</dbReference>
<feature type="domain" description="Response regulatory" evidence="15">
    <location>
        <begin position="475"/>
        <end position="593"/>
    </location>
</feature>
<dbReference type="GO" id="GO:0004673">
    <property type="term" value="F:protein histidine kinase activity"/>
    <property type="evidence" value="ECO:0007669"/>
    <property type="project" value="UniProtKB-EC"/>
</dbReference>
<comment type="caution">
    <text evidence="12">Lacks conserved residue(s) required for the propagation of feature annotation.</text>
</comment>
<proteinExistence type="predicted"/>
<dbReference type="Gene3D" id="3.40.50.2300">
    <property type="match status" value="1"/>
</dbReference>
<dbReference type="InterPro" id="IPR004358">
    <property type="entry name" value="Sig_transdc_His_kin-like_C"/>
</dbReference>
<dbReference type="InterPro" id="IPR036890">
    <property type="entry name" value="HATPase_C_sf"/>
</dbReference>
<dbReference type="GO" id="GO:0000160">
    <property type="term" value="P:phosphorelay signal transduction system"/>
    <property type="evidence" value="ECO:0007669"/>
    <property type="project" value="UniProtKB-KW"/>
</dbReference>
<feature type="modified residue" description="4-aspartylphosphate" evidence="12">
    <location>
        <position position="526"/>
    </location>
</feature>
<dbReference type="InterPro" id="IPR003594">
    <property type="entry name" value="HATPase_dom"/>
</dbReference>
<evidence type="ECO:0000259" key="14">
    <source>
        <dbReference type="PROSITE" id="PS50109"/>
    </source>
</evidence>
<dbReference type="Pfam" id="PF02518">
    <property type="entry name" value="HATPase_c"/>
    <property type="match status" value="1"/>
</dbReference>
<evidence type="ECO:0000256" key="13">
    <source>
        <dbReference type="SAM" id="Phobius"/>
    </source>
</evidence>
<dbReference type="PROSITE" id="PS50110">
    <property type="entry name" value="RESPONSE_REGULATORY"/>
    <property type="match status" value="2"/>
</dbReference>
<comment type="subcellular location">
    <subcellularLocation>
        <location evidence="2">Cell membrane</location>
        <topology evidence="2">Multi-pass membrane protein</topology>
    </subcellularLocation>
</comment>
<keyword evidence="16" id="KW-0808">Transferase</keyword>
<evidence type="ECO:0000256" key="10">
    <source>
        <dbReference type="ARBA" id="ARBA00023012"/>
    </source>
</evidence>
<sequence length="725" mass="82751">MKLFLVSFVSIIGFAGLLYGGNFLSDNNLIWPATFLLGAVGIFILYISSQQMSKAKKIHQDILKKQEEIEDKQSFLMLNVSEEILKYTKETVDRLNIISKNKTAIEDIDEVFNDTIKLEKSLLDITNDLIDFLRLKSKKVDILNESFDINNVLNDVIGSITNNFKNSNTKLILDIENDVPKKFIGDSLKLSQILLNLVERSMVMSPNDDVKLSISIFKKPVKNQIDLEFKINDSGYGLSEDELKHYFIPHYNEKTGKLENIGLFVAKQMTKILGGDLDIQSKKGKGTLIALSIPLETSETPESNYNLPSEYIGNKKVLVVDDSYDSSLAIKNLFNYFKYDARVDTVKSFLGNKPDMYAYDVVLLNEKIFDENIVKLITSIRSSKELKVISLNSMFETQTKDFLYQNNVIDRRLTTPLTQQMVFDAIVDLYDLNLKDENKALGAAKNIAKIPIFRGTIYNKENISMENFQEFENINILAVEDNIINQKLLTAILTNSSINVDIANNGLECLDKIFEQKQQYDLILMDISMPIMDGYEASINIRNDEKLNSLPIVSLTALVLDTEIEKMYQSGINAFLPKPLKLGQLYTVFEMFLGHKKTTNLENKVKKEKITQLPGLDIEDGIKKTNNSEILYNEVLKEFLDAYGNSAETFEILVDEQRYEQLKMLLLDLKGLTSSVGAYSMFKLSDEVFKLIIFNKKHLLPGYVKAYREKLDELSYSINQYTMKK</sequence>
<keyword evidence="6 13" id="KW-0812">Transmembrane</keyword>
<name>A0A0S4XRL6_9BACT</name>
<dbReference type="GO" id="GO:0005524">
    <property type="term" value="F:ATP binding"/>
    <property type="evidence" value="ECO:0007669"/>
    <property type="project" value="UniProtKB-KW"/>
</dbReference>
<dbReference type="SMART" id="SM00387">
    <property type="entry name" value="HATPase_c"/>
    <property type="match status" value="1"/>
</dbReference>
<dbReference type="EMBL" id="FAXN01000090">
    <property type="protein sequence ID" value="CUV66465.1"/>
    <property type="molecule type" value="Genomic_DNA"/>
</dbReference>
<keyword evidence="5 12" id="KW-0597">Phosphoprotein</keyword>
<dbReference type="PANTHER" id="PTHR45339">
    <property type="entry name" value="HYBRID SIGNAL TRANSDUCTION HISTIDINE KINASE J"/>
    <property type="match status" value="1"/>
</dbReference>
<dbReference type="InterPro" id="IPR005467">
    <property type="entry name" value="His_kinase_dom"/>
</dbReference>
<reference evidence="16" key="1">
    <citation type="submission" date="2015-11" db="EMBL/GenBank/DDBJ databases">
        <authorList>
            <person name="Zhang Y."/>
            <person name="Guo Z."/>
        </authorList>
    </citation>
    <scope>NUCLEOTIDE SEQUENCE</scope>
    <source>
        <strain evidence="16">BN30871</strain>
    </source>
</reference>
<dbReference type="PRINTS" id="PR00344">
    <property type="entry name" value="BCTRLSENSOR"/>
</dbReference>
<evidence type="ECO:0000256" key="1">
    <source>
        <dbReference type="ARBA" id="ARBA00000085"/>
    </source>
</evidence>
<keyword evidence="7" id="KW-0547">Nucleotide-binding</keyword>
<evidence type="ECO:0000256" key="8">
    <source>
        <dbReference type="ARBA" id="ARBA00022840"/>
    </source>
</evidence>
<dbReference type="InterPro" id="IPR011006">
    <property type="entry name" value="CheY-like_superfamily"/>
</dbReference>
<dbReference type="PANTHER" id="PTHR45339:SF1">
    <property type="entry name" value="HYBRID SIGNAL TRANSDUCTION HISTIDINE KINASE J"/>
    <property type="match status" value="1"/>
</dbReference>
<keyword evidence="16" id="KW-0418">Kinase</keyword>
<dbReference type="Pfam" id="PF00072">
    <property type="entry name" value="Response_reg"/>
    <property type="match status" value="1"/>
</dbReference>
<feature type="domain" description="Histidine kinase" evidence="14">
    <location>
        <begin position="120"/>
        <end position="297"/>
    </location>
</feature>
<accession>A0A0S4XRL6</accession>
<protein>
    <recommendedName>
        <fullName evidence="3">histidine kinase</fullName>
        <ecNumber evidence="3">2.7.13.3</ecNumber>
    </recommendedName>
</protein>
<keyword evidence="11 13" id="KW-0472">Membrane</keyword>
<evidence type="ECO:0000256" key="4">
    <source>
        <dbReference type="ARBA" id="ARBA00022475"/>
    </source>
</evidence>
<evidence type="ECO:0000259" key="15">
    <source>
        <dbReference type="PROSITE" id="PS50110"/>
    </source>
</evidence>
<evidence type="ECO:0000256" key="9">
    <source>
        <dbReference type="ARBA" id="ARBA00022989"/>
    </source>
</evidence>
<comment type="catalytic activity">
    <reaction evidence="1">
        <text>ATP + protein L-histidine = ADP + protein N-phospho-L-histidine.</text>
        <dbReference type="EC" id="2.7.13.3"/>
    </reaction>
</comment>
<gene>
    <name evidence="16" type="ORF">BN3087_850008</name>
</gene>
<evidence type="ECO:0000256" key="12">
    <source>
        <dbReference type="PROSITE-ProRule" id="PRU00169"/>
    </source>
</evidence>
<evidence type="ECO:0000256" key="6">
    <source>
        <dbReference type="ARBA" id="ARBA00022692"/>
    </source>
</evidence>
<keyword evidence="9 13" id="KW-1133">Transmembrane helix</keyword>
<dbReference type="GO" id="GO:0005886">
    <property type="term" value="C:plasma membrane"/>
    <property type="evidence" value="ECO:0007669"/>
    <property type="project" value="UniProtKB-SubCell"/>
</dbReference>
<evidence type="ECO:0000256" key="5">
    <source>
        <dbReference type="ARBA" id="ARBA00022553"/>
    </source>
</evidence>
<dbReference type="SUPFAM" id="SSF55874">
    <property type="entry name" value="ATPase domain of HSP90 chaperone/DNA topoisomerase II/histidine kinase"/>
    <property type="match status" value="1"/>
</dbReference>
<dbReference type="Gene3D" id="1.20.120.160">
    <property type="entry name" value="HPT domain"/>
    <property type="match status" value="1"/>
</dbReference>
<dbReference type="InterPro" id="IPR036641">
    <property type="entry name" value="HPT_dom_sf"/>
</dbReference>
<keyword evidence="8" id="KW-0067">ATP-binding</keyword>
<dbReference type="Gene3D" id="3.30.565.10">
    <property type="entry name" value="Histidine kinase-like ATPase, C-terminal domain"/>
    <property type="match status" value="1"/>
</dbReference>
<evidence type="ECO:0000256" key="7">
    <source>
        <dbReference type="ARBA" id="ARBA00022741"/>
    </source>
</evidence>
<dbReference type="CDD" id="cd17546">
    <property type="entry name" value="REC_hyHK_CKI1_RcsC-like"/>
    <property type="match status" value="1"/>
</dbReference>
<evidence type="ECO:0000313" key="16">
    <source>
        <dbReference type="EMBL" id="CUV66465.1"/>
    </source>
</evidence>
<evidence type="ECO:0000256" key="3">
    <source>
        <dbReference type="ARBA" id="ARBA00012438"/>
    </source>
</evidence>
<dbReference type="SUPFAM" id="SSF47226">
    <property type="entry name" value="Histidine-containing phosphotransfer domain, HPT domain"/>
    <property type="match status" value="1"/>
</dbReference>
<feature type="transmembrane region" description="Helical" evidence="13">
    <location>
        <begin position="30"/>
        <end position="47"/>
    </location>
</feature>
<keyword evidence="4" id="KW-1003">Cell membrane</keyword>